<dbReference type="AlphaFoldDB" id="A0AAN9QLW4"/>
<protein>
    <submittedName>
        <fullName evidence="1">Uncharacterized protein</fullName>
    </submittedName>
</protein>
<evidence type="ECO:0000313" key="1">
    <source>
        <dbReference type="EMBL" id="KAK7339246.1"/>
    </source>
</evidence>
<sequence>MPVNDHSGTDLGIKRVLEESTIASRSLKARECNLILLRLLRFEWREPSAYLRQLSRIPTTSETLGGSFPHRLSLTPAVVRLGEDPNSAMFLILSPPGTSLDGVVTHGGRTQQSGLSHDHTIVCKGECIRLYKSESVVFLFVGARSQGVGLIVSRACIGATRAIDLFPEFLFKPLVTQTSVAERHLHFADSRLYFIKLPSLTTGLDPRILPSIGTLMGASPSDFCILLQAAFGHDEPSVDCGLQLPGSTWMREHFPLDEANTDTTICYCIYLKTCLEERPSTRGQEGVSTRSSLSLRTLPHWIFAQREQKWLRQGFRS</sequence>
<gene>
    <name evidence="1" type="ORF">VNO77_19902</name>
</gene>
<dbReference type="EMBL" id="JAYMYQ010000004">
    <property type="protein sequence ID" value="KAK7339246.1"/>
    <property type="molecule type" value="Genomic_DNA"/>
</dbReference>
<name>A0AAN9QLW4_CANGL</name>
<proteinExistence type="predicted"/>
<accession>A0AAN9QLW4</accession>
<comment type="caution">
    <text evidence="1">The sequence shown here is derived from an EMBL/GenBank/DDBJ whole genome shotgun (WGS) entry which is preliminary data.</text>
</comment>
<reference evidence="1 2" key="1">
    <citation type="submission" date="2024-01" db="EMBL/GenBank/DDBJ databases">
        <title>The genomes of 5 underutilized Papilionoideae crops provide insights into root nodulation and disease resistanc.</title>
        <authorList>
            <person name="Jiang F."/>
        </authorList>
    </citation>
    <scope>NUCLEOTIDE SEQUENCE [LARGE SCALE GENOMIC DNA]</scope>
    <source>
        <strain evidence="1">LVBAO_FW01</strain>
        <tissue evidence="1">Leaves</tissue>
    </source>
</reference>
<organism evidence="1 2">
    <name type="scientific">Canavalia gladiata</name>
    <name type="common">Sword bean</name>
    <name type="synonym">Dolichos gladiatus</name>
    <dbReference type="NCBI Taxonomy" id="3824"/>
    <lineage>
        <taxon>Eukaryota</taxon>
        <taxon>Viridiplantae</taxon>
        <taxon>Streptophyta</taxon>
        <taxon>Embryophyta</taxon>
        <taxon>Tracheophyta</taxon>
        <taxon>Spermatophyta</taxon>
        <taxon>Magnoliopsida</taxon>
        <taxon>eudicotyledons</taxon>
        <taxon>Gunneridae</taxon>
        <taxon>Pentapetalae</taxon>
        <taxon>rosids</taxon>
        <taxon>fabids</taxon>
        <taxon>Fabales</taxon>
        <taxon>Fabaceae</taxon>
        <taxon>Papilionoideae</taxon>
        <taxon>50 kb inversion clade</taxon>
        <taxon>NPAAA clade</taxon>
        <taxon>indigoferoid/millettioid clade</taxon>
        <taxon>Phaseoleae</taxon>
        <taxon>Canavalia</taxon>
    </lineage>
</organism>
<keyword evidence="2" id="KW-1185">Reference proteome</keyword>
<evidence type="ECO:0000313" key="2">
    <source>
        <dbReference type="Proteomes" id="UP001367508"/>
    </source>
</evidence>
<dbReference type="Proteomes" id="UP001367508">
    <property type="component" value="Unassembled WGS sequence"/>
</dbReference>